<evidence type="ECO:0000313" key="2">
    <source>
        <dbReference type="Proteomes" id="UP000000607"/>
    </source>
</evidence>
<keyword evidence="2" id="KW-1185">Reference proteome</keyword>
<proteinExistence type="predicted"/>
<gene>
    <name evidence="1" type="ordered locus">MS1356</name>
</gene>
<sequence length="38" mass="4776">MPSDGMYKIIRRYFFNKRNKCYFFVKKARQMQGKFLFS</sequence>
<dbReference type="Proteomes" id="UP000000607">
    <property type="component" value="Chromosome"/>
</dbReference>
<dbReference type="AlphaFoldDB" id="Q65SU7"/>
<protein>
    <submittedName>
        <fullName evidence="1">Uncharacterized protein</fullName>
    </submittedName>
</protein>
<dbReference type="STRING" id="221988.MS1356"/>
<organism evidence="1 2">
    <name type="scientific">Mannheimia succiniciproducens (strain KCTC 0769BP / MBEL55E)</name>
    <dbReference type="NCBI Taxonomy" id="221988"/>
    <lineage>
        <taxon>Bacteria</taxon>
        <taxon>Pseudomonadati</taxon>
        <taxon>Pseudomonadota</taxon>
        <taxon>Gammaproteobacteria</taxon>
        <taxon>Pasteurellales</taxon>
        <taxon>Pasteurellaceae</taxon>
        <taxon>Basfia</taxon>
    </lineage>
</organism>
<accession>Q65SU7</accession>
<evidence type="ECO:0000313" key="1">
    <source>
        <dbReference type="EMBL" id="AAU37963.1"/>
    </source>
</evidence>
<name>Q65SU7_MANSM</name>
<dbReference type="HOGENOM" id="CLU_3329791_0_0_6"/>
<reference evidence="1 2" key="1">
    <citation type="journal article" date="2004" name="Nat. Biotechnol.">
        <title>The genome sequence of the capnophilic rumen bacterium Mannheimia succiniciproducens.</title>
        <authorList>
            <person name="Hong S.H."/>
            <person name="Kim J.S."/>
            <person name="Lee S.Y."/>
            <person name="In Y.H."/>
            <person name="Choi S.S."/>
            <person name="Rih J.-K."/>
            <person name="Kim C.H."/>
            <person name="Jeong H."/>
            <person name="Hur C.G."/>
            <person name="Kim J.J."/>
        </authorList>
    </citation>
    <scope>NUCLEOTIDE SEQUENCE [LARGE SCALE GENOMIC DNA]</scope>
    <source>
        <strain evidence="2">KCTC 0769BP / MBEL55E</strain>
    </source>
</reference>
<dbReference type="KEGG" id="msu:MS1356"/>
<dbReference type="EMBL" id="AE016827">
    <property type="protein sequence ID" value="AAU37963.1"/>
    <property type="molecule type" value="Genomic_DNA"/>
</dbReference>